<keyword evidence="3" id="KW-1185">Reference proteome</keyword>
<gene>
    <name evidence="2" type="ORF">EVOR1521_LOCUS21015</name>
</gene>
<dbReference type="AlphaFoldDB" id="A0AA36IZK7"/>
<protein>
    <submittedName>
        <fullName evidence="2">Uncharacterized protein</fullName>
    </submittedName>
</protein>
<evidence type="ECO:0000313" key="3">
    <source>
        <dbReference type="Proteomes" id="UP001178507"/>
    </source>
</evidence>
<comment type="caution">
    <text evidence="2">The sequence shown here is derived from an EMBL/GenBank/DDBJ whole genome shotgun (WGS) entry which is preliminary data.</text>
</comment>
<keyword evidence="1" id="KW-0175">Coiled coil</keyword>
<evidence type="ECO:0000313" key="2">
    <source>
        <dbReference type="EMBL" id="CAJ1396887.1"/>
    </source>
</evidence>
<organism evidence="2 3">
    <name type="scientific">Effrenium voratum</name>
    <dbReference type="NCBI Taxonomy" id="2562239"/>
    <lineage>
        <taxon>Eukaryota</taxon>
        <taxon>Sar</taxon>
        <taxon>Alveolata</taxon>
        <taxon>Dinophyceae</taxon>
        <taxon>Suessiales</taxon>
        <taxon>Symbiodiniaceae</taxon>
        <taxon>Effrenium</taxon>
    </lineage>
</organism>
<proteinExistence type="predicted"/>
<accession>A0AA36IZK7</accession>
<dbReference type="Proteomes" id="UP001178507">
    <property type="component" value="Unassembled WGS sequence"/>
</dbReference>
<sequence>MVIRAESQMADLDSRLSMALSELEVRQQAERTERGADLVAVRSDLDRQWEELSKGLSGAVGDMESRAQKEKQEVLDALAAVCSDIESLRKRQKEFEGEKMVDCVKELQEPLQQALSALRSDLARISGEVLEGQRQQACLRGAVEQTLRNELQRFVMEELQVRRLNELESLQSEDSRHRGDIEALRGQQNAALEALRGEQSALRSAQEAQVQVELQAVRKQLSNCMEALSSVPSQPLPSSSDDGDELRDGFLELQEECGRLGERLGEDVAELRAQLAEGLAEVRTAQARQGGDLQILRSTWDSRWKEIKESQETHEAEEEPKSSLAVVEGGLRQEDLQALLQRHEGHAAEVQSRLGMQSREIQEMQRQLLDVLRDLSAVRRLSLEVEDLRQDRRELVNMIEDERKRDAGEWSIFKAFGGCKAPSETAPSRVEDPVQRHPPPVTVEDLELLRSKQRQEGLELRSQQRSFFDEVLQQQAANQQQVSSDLEAVRSHCNAAIAGFHSHQTSALEVLQKQQRRMQQIQGQLMGDVGSMKSQLVESLRAQRVALAAPMARTEVAEVTV</sequence>
<evidence type="ECO:0000256" key="1">
    <source>
        <dbReference type="SAM" id="Coils"/>
    </source>
</evidence>
<feature type="coiled-coil region" evidence="1">
    <location>
        <begin position="347"/>
        <end position="405"/>
    </location>
</feature>
<dbReference type="EMBL" id="CAUJNA010003246">
    <property type="protein sequence ID" value="CAJ1396887.1"/>
    <property type="molecule type" value="Genomic_DNA"/>
</dbReference>
<name>A0AA36IZK7_9DINO</name>
<reference evidence="2" key="1">
    <citation type="submission" date="2023-08" db="EMBL/GenBank/DDBJ databases">
        <authorList>
            <person name="Chen Y."/>
            <person name="Shah S."/>
            <person name="Dougan E. K."/>
            <person name="Thang M."/>
            <person name="Chan C."/>
        </authorList>
    </citation>
    <scope>NUCLEOTIDE SEQUENCE</scope>
</reference>